<dbReference type="AlphaFoldDB" id="A0A857A7V4"/>
<name>A0A857A7V4_9ACTO</name>
<organism evidence="1 2">
    <name type="scientific">Schaalia odontolytica</name>
    <dbReference type="NCBI Taxonomy" id="1660"/>
    <lineage>
        <taxon>Bacteria</taxon>
        <taxon>Bacillati</taxon>
        <taxon>Actinomycetota</taxon>
        <taxon>Actinomycetes</taxon>
        <taxon>Actinomycetales</taxon>
        <taxon>Actinomycetaceae</taxon>
        <taxon>Schaalia</taxon>
    </lineage>
</organism>
<dbReference type="RefSeq" id="WP_003797114.1">
    <property type="nucleotide sequence ID" value="NZ_CP046315.1"/>
</dbReference>
<dbReference type="GO" id="GO:0003677">
    <property type="term" value="F:DNA binding"/>
    <property type="evidence" value="ECO:0007669"/>
    <property type="project" value="UniProtKB-KW"/>
</dbReference>
<dbReference type="EMBL" id="CP046315">
    <property type="protein sequence ID" value="QGS10123.1"/>
    <property type="molecule type" value="Genomic_DNA"/>
</dbReference>
<protein>
    <submittedName>
        <fullName evidence="1">DNA-binding protein</fullName>
    </submittedName>
</protein>
<proteinExistence type="predicted"/>
<evidence type="ECO:0000313" key="2">
    <source>
        <dbReference type="Proteomes" id="UP000424490"/>
    </source>
</evidence>
<dbReference type="Proteomes" id="UP000424490">
    <property type="component" value="Chromosome"/>
</dbReference>
<evidence type="ECO:0000313" key="1">
    <source>
        <dbReference type="EMBL" id="QGS10123.1"/>
    </source>
</evidence>
<sequence length="165" mass="18173">MSTTHSRTRTRIRAIVVAILVLAFVIPWTYAHIAYAWPWKRFQTGTRITCQGQYLVGAEPNQNATRLGTLTNDSLVRLDAWGEIRMGAETAGFTLFTIEGNHVNDIAHVPELQLGESTTVAGVGTFTLKEAHSGTVWFTPNPGGAAFCFDPDPTFTVYDYAQQGH</sequence>
<accession>A0A857A7V4</accession>
<keyword evidence="1" id="KW-0238">DNA-binding</keyword>
<reference evidence="1 2" key="1">
    <citation type="submission" date="2019-11" db="EMBL/GenBank/DDBJ databases">
        <title>FDA dAtabase for Regulatory Grade micrObial Sequences (FDA-ARGOS): Supporting development and validation of Infectious Disease Dx tests.</title>
        <authorList>
            <person name="Stonesifer R."/>
            <person name="Tallon L."/>
            <person name="Sadzewicz L."/>
            <person name="Vavikolanu K."/>
            <person name="Mehta A."/>
            <person name="Aluvathingal J."/>
            <person name="Nadendla S."/>
            <person name="Myers T."/>
            <person name="Yan Y."/>
            <person name="Sichtig H."/>
        </authorList>
    </citation>
    <scope>NUCLEOTIDE SEQUENCE [LARGE SCALE GENOMIC DNA]</scope>
    <source>
        <strain evidence="1 2">FDAARGOS_732</strain>
    </source>
</reference>
<gene>
    <name evidence="1" type="ORF">FOC40_00985</name>
</gene>